<keyword evidence="7 11" id="KW-1133">Transmembrane helix</keyword>
<dbReference type="Pfam" id="PF07264">
    <property type="entry name" value="EI24"/>
    <property type="match status" value="1"/>
</dbReference>
<dbReference type="PANTHER" id="PTHR37468:SF1">
    <property type="entry name" value="SULFATE TRANSPORTER CYSZ"/>
    <property type="match status" value="1"/>
</dbReference>
<accession>A0ABY7ARF2</accession>
<gene>
    <name evidence="11 12" type="primary">cysZ</name>
    <name evidence="12" type="ORF">OLW01_06025</name>
</gene>
<organism evidence="12 13">
    <name type="scientific">Catenovulum adriaticum</name>
    <dbReference type="NCBI Taxonomy" id="2984846"/>
    <lineage>
        <taxon>Bacteria</taxon>
        <taxon>Pseudomonadati</taxon>
        <taxon>Pseudomonadota</taxon>
        <taxon>Gammaproteobacteria</taxon>
        <taxon>Alteromonadales</taxon>
        <taxon>Alteromonadaceae</taxon>
        <taxon>Catenovulum</taxon>
    </lineage>
</organism>
<dbReference type="Proteomes" id="UP001163726">
    <property type="component" value="Chromosome"/>
</dbReference>
<dbReference type="InterPro" id="IPR059112">
    <property type="entry name" value="CysZ/EI24"/>
</dbReference>
<feature type="transmembrane region" description="Helical" evidence="11">
    <location>
        <begin position="63"/>
        <end position="92"/>
    </location>
</feature>
<keyword evidence="13" id="KW-1185">Reference proteome</keyword>
<comment type="similarity">
    <text evidence="11">Belongs to the CysZ family.</text>
</comment>
<evidence type="ECO:0000256" key="6">
    <source>
        <dbReference type="ARBA" id="ARBA00022692"/>
    </source>
</evidence>
<evidence type="ECO:0000256" key="10">
    <source>
        <dbReference type="ARBA" id="ARBA00023192"/>
    </source>
</evidence>
<dbReference type="NCBIfam" id="NF003433">
    <property type="entry name" value="PRK04949.1"/>
    <property type="match status" value="1"/>
</dbReference>
<evidence type="ECO:0000256" key="9">
    <source>
        <dbReference type="ARBA" id="ARBA00023136"/>
    </source>
</evidence>
<evidence type="ECO:0000313" key="12">
    <source>
        <dbReference type="EMBL" id="WAJ71352.1"/>
    </source>
</evidence>
<dbReference type="InterPro" id="IPR050480">
    <property type="entry name" value="CysZ-like"/>
</dbReference>
<keyword evidence="5 11" id="KW-0028">Amino-acid biosynthesis</keyword>
<feature type="transmembrane region" description="Helical" evidence="11">
    <location>
        <begin position="199"/>
        <end position="224"/>
    </location>
</feature>
<keyword evidence="6 11" id="KW-0812">Transmembrane</keyword>
<keyword evidence="10 11" id="KW-0198">Cysteine biosynthesis</keyword>
<evidence type="ECO:0000256" key="1">
    <source>
        <dbReference type="ARBA" id="ARBA00004141"/>
    </source>
</evidence>
<keyword evidence="2 11" id="KW-0813">Transport</keyword>
<name>A0ABY7ARF2_9ALTE</name>
<evidence type="ECO:0000256" key="2">
    <source>
        <dbReference type="ARBA" id="ARBA00022448"/>
    </source>
</evidence>
<keyword evidence="8 11" id="KW-0764">Sulfate transport</keyword>
<evidence type="ECO:0000256" key="4">
    <source>
        <dbReference type="ARBA" id="ARBA00022519"/>
    </source>
</evidence>
<dbReference type="EMBL" id="CP109965">
    <property type="protein sequence ID" value="WAJ71352.1"/>
    <property type="molecule type" value="Genomic_DNA"/>
</dbReference>
<dbReference type="RefSeq" id="WP_268075828.1">
    <property type="nucleotide sequence ID" value="NZ_CP109965.1"/>
</dbReference>
<keyword evidence="3 11" id="KW-1003">Cell membrane</keyword>
<evidence type="ECO:0000313" key="13">
    <source>
        <dbReference type="Proteomes" id="UP001163726"/>
    </source>
</evidence>
<dbReference type="HAMAP" id="MF_00468">
    <property type="entry name" value="CysZ"/>
    <property type="match status" value="1"/>
</dbReference>
<evidence type="ECO:0000256" key="11">
    <source>
        <dbReference type="HAMAP-Rule" id="MF_00468"/>
    </source>
</evidence>
<comment type="subcellular location">
    <subcellularLocation>
        <location evidence="11">Cell inner membrane</location>
        <topology evidence="11">Multi-pass membrane protein</topology>
    </subcellularLocation>
    <subcellularLocation>
        <location evidence="1">Membrane</location>
        <topology evidence="1">Multi-pass membrane protein</topology>
    </subcellularLocation>
</comment>
<evidence type="ECO:0000256" key="3">
    <source>
        <dbReference type="ARBA" id="ARBA00022475"/>
    </source>
</evidence>
<keyword evidence="4 11" id="KW-0997">Cell inner membrane</keyword>
<sequence>MSAGIRCFLDGFSLINQKGIRRFVYIPILINFVLFSITFWWLLGQTSAISNWVMNWLPEWLSWLTALILPFMIVGFFVLFIFLFTSLANFIAAPFHGLLASKVEKMLAPALAKKADVEFKLSAEISRTLKREWQKLAYYIPRAIGYFVLFLILPVGGQIIWFLFIAWMMAIQYCDYPFDNHQVSFSQMREQLWRKKSATFGFGIIVSLFSMIPIINLIVMPVAVCGATKLWVERLHKD</sequence>
<protein>
    <recommendedName>
        <fullName evidence="11">Sulfate transporter CysZ</fullName>
    </recommendedName>
</protein>
<feature type="transmembrane region" description="Helical" evidence="11">
    <location>
        <begin position="23"/>
        <end position="43"/>
    </location>
</feature>
<keyword evidence="9 11" id="KW-0472">Membrane</keyword>
<comment type="caution">
    <text evidence="11">Lacks conserved residue(s) required for the propagation of feature annotation.</text>
</comment>
<reference evidence="12" key="1">
    <citation type="submission" date="2022-10" db="EMBL/GenBank/DDBJ databases">
        <title>Catenovulum adriacola sp. nov. isolated in the Harbour of Susak.</title>
        <authorList>
            <person name="Schoch T."/>
            <person name="Reich S.J."/>
            <person name="Stoeferle S."/>
            <person name="Flaiz M."/>
            <person name="Kazda M."/>
            <person name="Riedel C.U."/>
            <person name="Duerre P."/>
        </authorList>
    </citation>
    <scope>NUCLEOTIDE SEQUENCE</scope>
    <source>
        <strain evidence="12">TS8</strain>
    </source>
</reference>
<comment type="function">
    <text evidence="11">High affinity, high specificity proton-dependent sulfate transporter, which mediates sulfate uptake. Provides the sulfur source for the cysteine synthesis pathway.</text>
</comment>
<dbReference type="InterPro" id="IPR022985">
    <property type="entry name" value="Sulfate_CysZ"/>
</dbReference>
<evidence type="ECO:0000256" key="8">
    <source>
        <dbReference type="ARBA" id="ARBA00023032"/>
    </source>
</evidence>
<proteinExistence type="inferred from homology"/>
<evidence type="ECO:0000256" key="7">
    <source>
        <dbReference type="ARBA" id="ARBA00022989"/>
    </source>
</evidence>
<evidence type="ECO:0000256" key="5">
    <source>
        <dbReference type="ARBA" id="ARBA00022605"/>
    </source>
</evidence>
<dbReference type="PANTHER" id="PTHR37468">
    <property type="entry name" value="SULFATE TRANSPORTER CYSZ"/>
    <property type="match status" value="1"/>
</dbReference>